<name>A0ABY4ZC90_9ACTN</name>
<dbReference type="Proteomes" id="UP001056374">
    <property type="component" value="Chromosome"/>
</dbReference>
<sequence>MFPPGRAASLSHSAGIAVAVARVPSHGIPLGCDLEFRPLPHRAARLVLRVDEEGLLLTGARPVDAAWSLTELFSAKEAASRVEGPG</sequence>
<proteinExistence type="predicted"/>
<organism evidence="1 2">
    <name type="scientific">Streptomyces phaeoluteigriseus</name>
    <dbReference type="NCBI Taxonomy" id="114686"/>
    <lineage>
        <taxon>Bacteria</taxon>
        <taxon>Bacillati</taxon>
        <taxon>Actinomycetota</taxon>
        <taxon>Actinomycetes</taxon>
        <taxon>Kitasatosporales</taxon>
        <taxon>Streptomycetaceae</taxon>
        <taxon>Streptomyces</taxon>
        <taxon>Streptomyces aurantiacus group</taxon>
    </lineage>
</organism>
<evidence type="ECO:0008006" key="3">
    <source>
        <dbReference type="Google" id="ProtNLM"/>
    </source>
</evidence>
<dbReference type="RefSeq" id="WP_252551441.1">
    <property type="nucleotide sequence ID" value="NZ_CP099468.1"/>
</dbReference>
<keyword evidence="2" id="KW-1185">Reference proteome</keyword>
<accession>A0ABY4ZC90</accession>
<evidence type="ECO:0000313" key="1">
    <source>
        <dbReference type="EMBL" id="USQ86163.1"/>
    </source>
</evidence>
<protein>
    <recommendedName>
        <fullName evidence="3">4'-phosphopantetheinyl transferase N-terminal domain-containing protein</fullName>
    </recommendedName>
</protein>
<gene>
    <name evidence="1" type="ORF">NFX46_22145</name>
</gene>
<reference evidence="1" key="1">
    <citation type="submission" date="2022-06" db="EMBL/GenBank/DDBJ databases">
        <title>Complete genome sequence of soil microorganisms Streptomyces sp. Qhu-M197 isolated from Alpine meadows habitats on the Tibetan Plateau.</title>
        <authorList>
            <person name="Zhang B."/>
            <person name="Xiang X."/>
            <person name="Fan J."/>
        </authorList>
    </citation>
    <scope>NUCLEOTIDE SEQUENCE</scope>
    <source>
        <strain evidence="1">Qhu-M197</strain>
    </source>
</reference>
<evidence type="ECO:0000313" key="2">
    <source>
        <dbReference type="Proteomes" id="UP001056374"/>
    </source>
</evidence>
<dbReference type="EMBL" id="CP099468">
    <property type="protein sequence ID" value="USQ86163.1"/>
    <property type="molecule type" value="Genomic_DNA"/>
</dbReference>